<evidence type="ECO:0000313" key="10">
    <source>
        <dbReference type="EMBL" id="ACF35510.1"/>
    </source>
</evidence>
<evidence type="ECO:0000256" key="8">
    <source>
        <dbReference type="SAM" id="SignalP"/>
    </source>
</evidence>
<dbReference type="PANTHER" id="PTHR10083">
    <property type="entry name" value="KUNITZ-TYPE PROTEASE INHIBITOR-RELATED"/>
    <property type="match status" value="1"/>
</dbReference>
<accession>B7SP28</accession>
<sequence>MKYCILLAFFGVAMAQRNAICRLPADEGICRALIPRFYFNAETGECTSFMCGGCEGNENNFETIEECARTCAEPERPSDFEGANFETGCQPAVDSGSCNQQLERWYYNVQSGKCETFVYGGCGGNENNYENVWECEIACKAT</sequence>
<evidence type="ECO:0000259" key="9">
    <source>
        <dbReference type="PROSITE" id="PS50279"/>
    </source>
</evidence>
<keyword evidence="2" id="KW-0677">Repeat</keyword>
<dbReference type="PANTHER" id="PTHR10083:SF374">
    <property type="entry name" value="BPTI_KUNITZ INHIBITOR DOMAIN-CONTAINING PROTEIN"/>
    <property type="match status" value="1"/>
</dbReference>
<dbReference type="AlphaFoldDB" id="B7SP28"/>
<dbReference type="GO" id="GO:0005615">
    <property type="term" value="C:extracellular space"/>
    <property type="evidence" value="ECO:0007669"/>
    <property type="project" value="TreeGrafter"/>
</dbReference>
<evidence type="ECO:0000256" key="7">
    <source>
        <dbReference type="ARBA" id="ARBA00063785"/>
    </source>
</evidence>
<dbReference type="MEROPS" id="I02.021"/>
<name>B7SP28_DERVA</name>
<keyword evidence="3" id="KW-0722">Serine protease inhibitor</keyword>
<dbReference type="InterPro" id="IPR020901">
    <property type="entry name" value="Prtase_inh_Kunz-CS"/>
</dbReference>
<dbReference type="FunFam" id="4.10.410.10:FF:000021">
    <property type="entry name" value="Serine protease inhibitor, putative"/>
    <property type="match status" value="1"/>
</dbReference>
<organism evidence="10">
    <name type="scientific">Dermacentor variabilis</name>
    <name type="common">American dog tick</name>
    <dbReference type="NCBI Taxonomy" id="34621"/>
    <lineage>
        <taxon>Eukaryota</taxon>
        <taxon>Metazoa</taxon>
        <taxon>Ecdysozoa</taxon>
        <taxon>Arthropoda</taxon>
        <taxon>Chelicerata</taxon>
        <taxon>Arachnida</taxon>
        <taxon>Acari</taxon>
        <taxon>Parasitiformes</taxon>
        <taxon>Ixodida</taxon>
        <taxon>Ixodoidea</taxon>
        <taxon>Ixodidae</taxon>
        <taxon>Rhipicephalinae</taxon>
        <taxon>Dermacentor</taxon>
    </lineage>
</organism>
<keyword evidence="5" id="KW-0873">Pyrrolidone carboxylic acid</keyword>
<dbReference type="Gene3D" id="4.10.410.10">
    <property type="entry name" value="Pancreatic trypsin inhibitor Kunitz domain"/>
    <property type="match status" value="2"/>
</dbReference>
<evidence type="ECO:0000256" key="6">
    <source>
        <dbReference type="ARBA" id="ARBA00054786"/>
    </source>
</evidence>
<dbReference type="SMART" id="SM00131">
    <property type="entry name" value="KU"/>
    <property type="match status" value="2"/>
</dbReference>
<evidence type="ECO:0000256" key="5">
    <source>
        <dbReference type="ARBA" id="ARBA00023283"/>
    </source>
</evidence>
<dbReference type="PROSITE" id="PS00280">
    <property type="entry name" value="BPTI_KUNITZ_1"/>
    <property type="match status" value="2"/>
</dbReference>
<evidence type="ECO:0000256" key="2">
    <source>
        <dbReference type="ARBA" id="ARBA00022737"/>
    </source>
</evidence>
<comment type="subunit">
    <text evidence="7">Interacts with host thrombin and trypsin.</text>
</comment>
<dbReference type="CDD" id="cd22599">
    <property type="entry name" value="Kunitz_boophilin_1-like"/>
    <property type="match status" value="1"/>
</dbReference>
<keyword evidence="8" id="KW-0732">Signal</keyword>
<dbReference type="InterPro" id="IPR002223">
    <property type="entry name" value="Kunitz_BPTI"/>
</dbReference>
<dbReference type="PRINTS" id="PR00759">
    <property type="entry name" value="BASICPTASE"/>
</dbReference>
<dbReference type="SUPFAM" id="SSF57362">
    <property type="entry name" value="BPTI-like"/>
    <property type="match status" value="2"/>
</dbReference>
<dbReference type="Pfam" id="PF00014">
    <property type="entry name" value="Kunitz_BPTI"/>
    <property type="match status" value="2"/>
</dbReference>
<keyword evidence="1" id="KW-0646">Protease inhibitor</keyword>
<dbReference type="PROSITE" id="PS50279">
    <property type="entry name" value="BPTI_KUNITZ_2"/>
    <property type="match status" value="2"/>
</dbReference>
<feature type="domain" description="BPTI/Kunitz inhibitor" evidence="9">
    <location>
        <begin position="21"/>
        <end position="71"/>
    </location>
</feature>
<keyword evidence="4" id="KW-1015">Disulfide bond</keyword>
<dbReference type="InterPro" id="IPR050098">
    <property type="entry name" value="TFPI/VKTCI-like"/>
</dbReference>
<dbReference type="GO" id="GO:0004867">
    <property type="term" value="F:serine-type endopeptidase inhibitor activity"/>
    <property type="evidence" value="ECO:0007669"/>
    <property type="project" value="UniProtKB-KW"/>
</dbReference>
<feature type="domain" description="BPTI/Kunitz inhibitor" evidence="9">
    <location>
        <begin position="89"/>
        <end position="139"/>
    </location>
</feature>
<proteinExistence type="evidence at transcript level"/>
<evidence type="ECO:0000256" key="3">
    <source>
        <dbReference type="ARBA" id="ARBA00022900"/>
    </source>
</evidence>
<reference evidence="10" key="1">
    <citation type="journal article" date="2008" name="BMC Genomics">
        <title>Exploring the mialome of ticks: an annotated catalogue of midgut transcripts from the hard tick, Dermacentor variabilis (Acari: Ixodidae).</title>
        <authorList>
            <person name="Anderson J.M."/>
            <person name="Sonenshine D.E."/>
            <person name="Valenzuela J.G."/>
        </authorList>
    </citation>
    <scope>NUCLEOTIDE SEQUENCE</scope>
    <source>
        <strain evidence="10">DvM 626</strain>
        <tissue evidence="10">Midgut</tissue>
    </source>
</reference>
<feature type="chain" id="PRO_5012836096" evidence="8">
    <location>
        <begin position="16"/>
        <end position="142"/>
    </location>
</feature>
<dbReference type="EMBL" id="EU551613">
    <property type="protein sequence ID" value="ACF35510.1"/>
    <property type="molecule type" value="mRNA"/>
</dbReference>
<comment type="function">
    <text evidence="6">Midgut thrombin inhibitor that plays a major role in keeping the midgut microenvironment at low hemostatic and inflammatory tonus. Also inhibits FXIa (F11), kallikrein (KLK1), neutrophil elastase (ELANE) and cathepsin G (CTSG), which play a role in the contact pathway of the coagulation cascade. Also abrogates platelet aggregation by cathepsin G and plasmin, and attenuates tissue factor (F3) pathway inhibitor cleavage by elastase. In vivo, inhibits thrombosis and promotes bleeding in mice.</text>
</comment>
<protein>
    <submittedName>
        <fullName evidence="10">Putative boophilin-like protein</fullName>
    </submittedName>
</protein>
<feature type="signal peptide" evidence="8">
    <location>
        <begin position="1"/>
        <end position="15"/>
    </location>
</feature>
<dbReference type="InterPro" id="IPR036880">
    <property type="entry name" value="Kunitz_BPTI_sf"/>
</dbReference>
<evidence type="ECO:0000256" key="4">
    <source>
        <dbReference type="ARBA" id="ARBA00023157"/>
    </source>
</evidence>
<evidence type="ECO:0000256" key="1">
    <source>
        <dbReference type="ARBA" id="ARBA00022690"/>
    </source>
</evidence>